<comment type="caution">
    <text evidence="5">The sequence shown here is derived from an EMBL/GenBank/DDBJ whole genome shotgun (WGS) entry which is preliminary data.</text>
</comment>
<name>A0ABM9NYQ4_9FLAO</name>
<organism evidence="5 6">
    <name type="scientific">Tenacibaculum platacis</name>
    <dbReference type="NCBI Taxonomy" id="3137852"/>
    <lineage>
        <taxon>Bacteria</taxon>
        <taxon>Pseudomonadati</taxon>
        <taxon>Bacteroidota</taxon>
        <taxon>Flavobacteriia</taxon>
        <taxon>Flavobacteriales</taxon>
        <taxon>Flavobacteriaceae</taxon>
        <taxon>Tenacibaculum</taxon>
    </lineage>
</organism>
<evidence type="ECO:0000313" key="6">
    <source>
        <dbReference type="Proteomes" id="UP001497416"/>
    </source>
</evidence>
<keyword evidence="4 5" id="KW-0560">Oxidoreductase</keyword>
<dbReference type="PANTHER" id="PTHR44085:SF2">
    <property type="entry name" value="SEPIAPTERIN REDUCTASE"/>
    <property type="match status" value="1"/>
</dbReference>
<evidence type="ECO:0000256" key="1">
    <source>
        <dbReference type="ARBA" id="ARBA00004496"/>
    </source>
</evidence>
<dbReference type="PANTHER" id="PTHR44085">
    <property type="entry name" value="SEPIAPTERIN REDUCTASE"/>
    <property type="match status" value="1"/>
</dbReference>
<dbReference type="EC" id="1.1.1.320" evidence="5"/>
<keyword evidence="2" id="KW-0963">Cytoplasm</keyword>
<dbReference type="GO" id="GO:0016491">
    <property type="term" value="F:oxidoreductase activity"/>
    <property type="evidence" value="ECO:0007669"/>
    <property type="project" value="UniProtKB-KW"/>
</dbReference>
<gene>
    <name evidence="5" type="ORF">T190607A01A_20277</name>
</gene>
<dbReference type="Gene3D" id="3.40.50.720">
    <property type="entry name" value="NAD(P)-binding Rossmann-like Domain"/>
    <property type="match status" value="1"/>
</dbReference>
<evidence type="ECO:0000313" key="5">
    <source>
        <dbReference type="EMBL" id="CAL2084282.1"/>
    </source>
</evidence>
<dbReference type="EMBL" id="CAXIXY010000004">
    <property type="protein sequence ID" value="CAL2084282.1"/>
    <property type="molecule type" value="Genomic_DNA"/>
</dbReference>
<dbReference type="InterPro" id="IPR051721">
    <property type="entry name" value="Biopterin_syn/organic_redct"/>
</dbReference>
<dbReference type="InterPro" id="IPR036291">
    <property type="entry name" value="NAD(P)-bd_dom_sf"/>
</dbReference>
<dbReference type="Proteomes" id="UP001497416">
    <property type="component" value="Unassembled WGS sequence"/>
</dbReference>
<dbReference type="SUPFAM" id="SSF51735">
    <property type="entry name" value="NAD(P)-binding Rossmann-fold domains"/>
    <property type="match status" value="1"/>
</dbReference>
<dbReference type="InterPro" id="IPR020904">
    <property type="entry name" value="Sc_DH/Rdtase_CS"/>
</dbReference>
<evidence type="ECO:0000256" key="2">
    <source>
        <dbReference type="ARBA" id="ARBA00022490"/>
    </source>
</evidence>
<accession>A0ABM9NYQ4</accession>
<dbReference type="RefSeq" id="WP_348711708.1">
    <property type="nucleotide sequence ID" value="NZ_CAXIXY010000004.1"/>
</dbReference>
<sequence length="242" mass="26695">MSKILIITGGSKGIGKALANYYSNNGYEVYSLSRTTSDSEIINQITVDLSNLNDSVVIFEKLIQKLKSIPIESITLINNAGRLGQIANLEHISPEDIHKSIVLNTTIPLSFSGIFIKELSSINCLKQIITISSGAAKKAYPGWSVYCSSKAAIDMMTATIAQEQEYVDNPTKAFGIRPGVVDTNMQSQIRTTNSSDFRNVQRFIDLKENKELYTPEYVASKIFELDTKGSLKNGLTVDLRDL</sequence>
<dbReference type="Pfam" id="PF00106">
    <property type="entry name" value="adh_short"/>
    <property type="match status" value="1"/>
</dbReference>
<evidence type="ECO:0000256" key="3">
    <source>
        <dbReference type="ARBA" id="ARBA00022857"/>
    </source>
</evidence>
<dbReference type="InterPro" id="IPR002347">
    <property type="entry name" value="SDR_fam"/>
</dbReference>
<protein>
    <submittedName>
        <fullName evidence="5">Benzil reductase ((S)-benzoin forming)</fullName>
        <ecNumber evidence="5">1.1.1.320</ecNumber>
    </submittedName>
</protein>
<keyword evidence="3" id="KW-0521">NADP</keyword>
<evidence type="ECO:0000256" key="4">
    <source>
        <dbReference type="ARBA" id="ARBA00023002"/>
    </source>
</evidence>
<proteinExistence type="predicted"/>
<dbReference type="PRINTS" id="PR00081">
    <property type="entry name" value="GDHRDH"/>
</dbReference>
<dbReference type="PROSITE" id="PS00061">
    <property type="entry name" value="ADH_SHORT"/>
    <property type="match status" value="1"/>
</dbReference>
<keyword evidence="6" id="KW-1185">Reference proteome</keyword>
<reference evidence="5 6" key="1">
    <citation type="submission" date="2024-05" db="EMBL/GenBank/DDBJ databases">
        <authorList>
            <person name="Duchaud E."/>
        </authorList>
    </citation>
    <scope>NUCLEOTIDE SEQUENCE [LARGE SCALE GENOMIC DNA]</scope>
    <source>
        <strain evidence="5">Ena-SAMPLE-TAB-13-05-2024-13:56:06:370-140302</strain>
    </source>
</reference>
<comment type="subcellular location">
    <subcellularLocation>
        <location evidence="1">Cytoplasm</location>
    </subcellularLocation>
</comment>